<reference evidence="4" key="2">
    <citation type="submission" date="2020-09" db="EMBL/GenBank/DDBJ databases">
        <authorList>
            <person name="Sun Q."/>
            <person name="Kim S."/>
        </authorList>
    </citation>
    <scope>NUCLEOTIDE SEQUENCE</scope>
    <source>
        <strain evidence="4">KCTC 32255</strain>
    </source>
</reference>
<evidence type="ECO:0000259" key="3">
    <source>
        <dbReference type="Pfam" id="PF13739"/>
    </source>
</evidence>
<feature type="chain" id="PRO_5037297713" description="Deacetylase PdaC domain-containing protein" evidence="2">
    <location>
        <begin position="22"/>
        <end position="273"/>
    </location>
</feature>
<dbReference type="Proteomes" id="UP000648075">
    <property type="component" value="Unassembled WGS sequence"/>
</dbReference>
<protein>
    <recommendedName>
        <fullName evidence="3">Deacetylase PdaC domain-containing protein</fullName>
    </recommendedName>
</protein>
<sequence length="273" mass="28446">MRNGGWILAAALMAASCGGGTAPSAGGSTAAATETAAAVPEPAAPPAPAAAAVKVAEKSDLLEFSFAYPGAAAAIPALKAQLDKQLAAARSEATDTAREDSKSAKTDGYPFNPHYYDATWQVVTDLPDWLSLSAEIATYTGGAHGMAVPDTLLWDKSAGAARQPLDLFTSKEALRSATQSAFCAALDKERAKRRGAPVDRASGEMFTECIDPVAQTVILGSSNHRTFDRIGFLIAPYEAGPYAEGSYEVTLPVSDKVMAALKPQYRGAFSVLR</sequence>
<evidence type="ECO:0000256" key="1">
    <source>
        <dbReference type="SAM" id="MobiDB-lite"/>
    </source>
</evidence>
<reference evidence="4" key="1">
    <citation type="journal article" date="2014" name="Int. J. Syst. Evol. Microbiol.">
        <title>Complete genome sequence of Corynebacterium casei LMG S-19264T (=DSM 44701T), isolated from a smear-ripened cheese.</title>
        <authorList>
            <consortium name="US DOE Joint Genome Institute (JGI-PGF)"/>
            <person name="Walter F."/>
            <person name="Albersmeier A."/>
            <person name="Kalinowski J."/>
            <person name="Ruckert C."/>
        </authorList>
    </citation>
    <scope>NUCLEOTIDE SEQUENCE</scope>
    <source>
        <strain evidence="4">KCTC 32255</strain>
    </source>
</reference>
<feature type="compositionally biased region" description="Low complexity" evidence="1">
    <location>
        <begin position="23"/>
        <end position="41"/>
    </location>
</feature>
<dbReference type="Gene3D" id="3.30.565.40">
    <property type="entry name" value="Fervidobacterium nodosum Rt17-B1 like"/>
    <property type="match status" value="1"/>
</dbReference>
<feature type="domain" description="Deacetylase PdaC" evidence="3">
    <location>
        <begin position="56"/>
        <end position="146"/>
    </location>
</feature>
<feature type="region of interest" description="Disordered" evidence="1">
    <location>
        <begin position="23"/>
        <end position="44"/>
    </location>
</feature>
<evidence type="ECO:0000256" key="2">
    <source>
        <dbReference type="SAM" id="SignalP"/>
    </source>
</evidence>
<dbReference type="PROSITE" id="PS51257">
    <property type="entry name" value="PROKAR_LIPOPROTEIN"/>
    <property type="match status" value="1"/>
</dbReference>
<accession>A0A918UGB4</accession>
<evidence type="ECO:0000313" key="4">
    <source>
        <dbReference type="EMBL" id="GGZ04550.1"/>
    </source>
</evidence>
<feature type="signal peptide" evidence="2">
    <location>
        <begin position="1"/>
        <end position="21"/>
    </location>
</feature>
<keyword evidence="5" id="KW-1185">Reference proteome</keyword>
<name>A0A918UGB4_9SPHN</name>
<dbReference type="InterPro" id="IPR025303">
    <property type="entry name" value="PdaC"/>
</dbReference>
<keyword evidence="2" id="KW-0732">Signal</keyword>
<proteinExistence type="predicted"/>
<dbReference type="EMBL" id="BMZA01000006">
    <property type="protein sequence ID" value="GGZ04550.1"/>
    <property type="molecule type" value="Genomic_DNA"/>
</dbReference>
<evidence type="ECO:0000313" key="5">
    <source>
        <dbReference type="Proteomes" id="UP000648075"/>
    </source>
</evidence>
<gene>
    <name evidence="4" type="ORF">GCM10011614_19200</name>
</gene>
<organism evidence="4 5">
    <name type="scientific">Novosphingobium colocasiae</name>
    <dbReference type="NCBI Taxonomy" id="1256513"/>
    <lineage>
        <taxon>Bacteria</taxon>
        <taxon>Pseudomonadati</taxon>
        <taxon>Pseudomonadota</taxon>
        <taxon>Alphaproteobacteria</taxon>
        <taxon>Sphingomonadales</taxon>
        <taxon>Sphingomonadaceae</taxon>
        <taxon>Novosphingobium</taxon>
    </lineage>
</organism>
<dbReference type="Pfam" id="PF13739">
    <property type="entry name" value="PdaC"/>
    <property type="match status" value="1"/>
</dbReference>
<comment type="caution">
    <text evidence="4">The sequence shown here is derived from an EMBL/GenBank/DDBJ whole genome shotgun (WGS) entry which is preliminary data.</text>
</comment>
<dbReference type="AlphaFoldDB" id="A0A918UGB4"/>